<gene>
    <name evidence="2" type="ORF">AAG570_002662</name>
</gene>
<protein>
    <submittedName>
        <fullName evidence="2">Uncharacterized protein</fullName>
    </submittedName>
</protein>
<accession>A0ABD0Y882</accession>
<feature type="region of interest" description="Disordered" evidence="1">
    <location>
        <begin position="108"/>
        <end position="130"/>
    </location>
</feature>
<reference evidence="2 3" key="1">
    <citation type="submission" date="2024-07" db="EMBL/GenBank/DDBJ databases">
        <title>Chromosome-level genome assembly of the water stick insect Ranatra chinensis (Heteroptera: Nepidae).</title>
        <authorList>
            <person name="Liu X."/>
        </authorList>
    </citation>
    <scope>NUCLEOTIDE SEQUENCE [LARGE SCALE GENOMIC DNA]</scope>
    <source>
        <strain evidence="2">Cailab_2021Rc</strain>
        <tissue evidence="2">Muscle</tissue>
    </source>
</reference>
<keyword evidence="3" id="KW-1185">Reference proteome</keyword>
<dbReference type="EMBL" id="JBFDAA010000012">
    <property type="protein sequence ID" value="KAL1123586.1"/>
    <property type="molecule type" value="Genomic_DNA"/>
</dbReference>
<evidence type="ECO:0000313" key="2">
    <source>
        <dbReference type="EMBL" id="KAL1123586.1"/>
    </source>
</evidence>
<evidence type="ECO:0000313" key="3">
    <source>
        <dbReference type="Proteomes" id="UP001558652"/>
    </source>
</evidence>
<feature type="region of interest" description="Disordered" evidence="1">
    <location>
        <begin position="42"/>
        <end position="72"/>
    </location>
</feature>
<organism evidence="2 3">
    <name type="scientific">Ranatra chinensis</name>
    <dbReference type="NCBI Taxonomy" id="642074"/>
    <lineage>
        <taxon>Eukaryota</taxon>
        <taxon>Metazoa</taxon>
        <taxon>Ecdysozoa</taxon>
        <taxon>Arthropoda</taxon>
        <taxon>Hexapoda</taxon>
        <taxon>Insecta</taxon>
        <taxon>Pterygota</taxon>
        <taxon>Neoptera</taxon>
        <taxon>Paraneoptera</taxon>
        <taxon>Hemiptera</taxon>
        <taxon>Heteroptera</taxon>
        <taxon>Panheteroptera</taxon>
        <taxon>Nepomorpha</taxon>
        <taxon>Nepidae</taxon>
        <taxon>Ranatrinae</taxon>
        <taxon>Ranatra</taxon>
    </lineage>
</organism>
<proteinExistence type="predicted"/>
<name>A0ABD0Y882_9HEMI</name>
<dbReference type="Proteomes" id="UP001558652">
    <property type="component" value="Unassembled WGS sequence"/>
</dbReference>
<evidence type="ECO:0000256" key="1">
    <source>
        <dbReference type="SAM" id="MobiDB-lite"/>
    </source>
</evidence>
<dbReference type="AlphaFoldDB" id="A0ABD0Y882"/>
<comment type="caution">
    <text evidence="2">The sequence shown here is derived from an EMBL/GenBank/DDBJ whole genome shotgun (WGS) entry which is preliminary data.</text>
</comment>
<feature type="compositionally biased region" description="Polar residues" evidence="1">
    <location>
        <begin position="59"/>
        <end position="68"/>
    </location>
</feature>
<feature type="compositionally biased region" description="Basic and acidic residues" evidence="1">
    <location>
        <begin position="118"/>
        <end position="130"/>
    </location>
</feature>
<sequence length="206" mass="23543">MASKRRNVFYENKKQETTEIDLGSIHIDFQLGTGCDDVCQDAEGAGQEGGDGWRERTSRQGNRSQPGTPRQFPVFAFEQFPSVKFMRMFVRIQKEQCKKTGVVLRRLSVHRGSDTNPDPEHRRDATRKPEGVAEDLVAGPEVFYDTPCYYREYNWKTKKSKPLKLPPEPSYPFQPSVIERGIKVVPLADPCTDILEPTKDRGALHR</sequence>